<accession>A0A150PZX9</accession>
<evidence type="ECO:0000256" key="1">
    <source>
        <dbReference type="ARBA" id="ARBA00004651"/>
    </source>
</evidence>
<dbReference type="AlphaFoldDB" id="A0A150PZX9"/>
<comment type="caution">
    <text evidence="10">The sequence shown here is derived from an EMBL/GenBank/DDBJ whole genome shotgun (WGS) entry which is preliminary data.</text>
</comment>
<protein>
    <recommendedName>
        <fullName evidence="9">MgtC/SapB/SrpB/YhiD N-terminal domain-containing protein</fullName>
    </recommendedName>
</protein>
<reference evidence="10 11" key="1">
    <citation type="submission" date="2014-02" db="EMBL/GenBank/DDBJ databases">
        <title>The small core and large imbalanced accessory genome model reveals a collaborative survival strategy of Sorangium cellulosum strains in nature.</title>
        <authorList>
            <person name="Han K."/>
            <person name="Peng R."/>
            <person name="Blom J."/>
            <person name="Li Y.-Z."/>
        </authorList>
    </citation>
    <scope>NUCLEOTIDE SEQUENCE [LARGE SCALE GENOMIC DNA]</scope>
    <source>
        <strain evidence="10 11">So0008-312</strain>
    </source>
</reference>
<dbReference type="EMBL" id="JEMA01001207">
    <property type="protein sequence ID" value="KYF61242.1"/>
    <property type="molecule type" value="Genomic_DNA"/>
</dbReference>
<evidence type="ECO:0000256" key="2">
    <source>
        <dbReference type="ARBA" id="ARBA00009298"/>
    </source>
</evidence>
<evidence type="ECO:0000256" key="6">
    <source>
        <dbReference type="ARBA" id="ARBA00023136"/>
    </source>
</evidence>
<proteinExistence type="inferred from homology"/>
<feature type="region of interest" description="Disordered" evidence="7">
    <location>
        <begin position="1"/>
        <end position="22"/>
    </location>
</feature>
<dbReference type="PANTHER" id="PTHR33778">
    <property type="entry name" value="PROTEIN MGTC"/>
    <property type="match status" value="1"/>
</dbReference>
<comment type="subcellular location">
    <subcellularLocation>
        <location evidence="1">Cell membrane</location>
        <topology evidence="1">Multi-pass membrane protein</topology>
    </subcellularLocation>
</comment>
<dbReference type="OrthoDB" id="9811198at2"/>
<keyword evidence="3" id="KW-1003">Cell membrane</keyword>
<evidence type="ECO:0000256" key="7">
    <source>
        <dbReference type="SAM" id="MobiDB-lite"/>
    </source>
</evidence>
<dbReference type="Pfam" id="PF02308">
    <property type="entry name" value="MgtC"/>
    <property type="match status" value="1"/>
</dbReference>
<dbReference type="InterPro" id="IPR049177">
    <property type="entry name" value="MgtC_SapB_SrpB_YhiD_N"/>
</dbReference>
<feature type="transmembrane region" description="Helical" evidence="8">
    <location>
        <begin position="128"/>
        <end position="147"/>
    </location>
</feature>
<keyword evidence="5 8" id="KW-1133">Transmembrane helix</keyword>
<sequence>MCGDASGDDARGRKRAASLGHPREVQAQMDTMHVDLLIRIAAGAALGGVIGYERDRHGRQVGLRTHLLVAMAAATFMVISVKFVYFQHYGKEDLVSVDPSRIAASIVAGIGFLAGGSILRTGTTVQGITTAAGLWLVTAIGMCSGAAMYVEAVVVTLLGVLALTALRRFEDKDDRSTRRRIALVLGEESAGVADIMKALEALGAVVSDMDYERRLDDKRRVNVTLDARIPNTIGVETLIDQLAKQPGVRRVHVQAPT</sequence>
<gene>
    <name evidence="10" type="ORF">BE15_17365</name>
</gene>
<dbReference type="GO" id="GO:0005886">
    <property type="term" value="C:plasma membrane"/>
    <property type="evidence" value="ECO:0007669"/>
    <property type="project" value="UniProtKB-SubCell"/>
</dbReference>
<evidence type="ECO:0000313" key="11">
    <source>
        <dbReference type="Proteomes" id="UP000075260"/>
    </source>
</evidence>
<organism evidence="10 11">
    <name type="scientific">Sorangium cellulosum</name>
    <name type="common">Polyangium cellulosum</name>
    <dbReference type="NCBI Taxonomy" id="56"/>
    <lineage>
        <taxon>Bacteria</taxon>
        <taxon>Pseudomonadati</taxon>
        <taxon>Myxococcota</taxon>
        <taxon>Polyangia</taxon>
        <taxon>Polyangiales</taxon>
        <taxon>Polyangiaceae</taxon>
        <taxon>Sorangium</taxon>
    </lineage>
</organism>
<evidence type="ECO:0000259" key="9">
    <source>
        <dbReference type="Pfam" id="PF02308"/>
    </source>
</evidence>
<name>A0A150PZX9_SORCE</name>
<keyword evidence="4 8" id="KW-0812">Transmembrane</keyword>
<evidence type="ECO:0000256" key="4">
    <source>
        <dbReference type="ARBA" id="ARBA00022692"/>
    </source>
</evidence>
<keyword evidence="6 8" id="KW-0472">Membrane</keyword>
<feature type="transmembrane region" description="Helical" evidence="8">
    <location>
        <begin position="65"/>
        <end position="86"/>
    </location>
</feature>
<feature type="domain" description="MgtC/SapB/SrpB/YhiD N-terminal" evidence="9">
    <location>
        <begin position="42"/>
        <end position="171"/>
    </location>
</feature>
<feature type="transmembrane region" description="Helical" evidence="8">
    <location>
        <begin position="36"/>
        <end position="53"/>
    </location>
</feature>
<feature type="transmembrane region" description="Helical" evidence="8">
    <location>
        <begin position="102"/>
        <end position="121"/>
    </location>
</feature>
<dbReference type="Proteomes" id="UP000075260">
    <property type="component" value="Unassembled WGS sequence"/>
</dbReference>
<evidence type="ECO:0000256" key="3">
    <source>
        <dbReference type="ARBA" id="ARBA00022475"/>
    </source>
</evidence>
<dbReference type="PANTHER" id="PTHR33778:SF1">
    <property type="entry name" value="MAGNESIUM TRANSPORTER YHID-RELATED"/>
    <property type="match status" value="1"/>
</dbReference>
<evidence type="ECO:0000256" key="8">
    <source>
        <dbReference type="SAM" id="Phobius"/>
    </source>
</evidence>
<comment type="similarity">
    <text evidence="2">Belongs to the MgtC/SapB family.</text>
</comment>
<evidence type="ECO:0000313" key="10">
    <source>
        <dbReference type="EMBL" id="KYF61242.1"/>
    </source>
</evidence>
<evidence type="ECO:0000256" key="5">
    <source>
        <dbReference type="ARBA" id="ARBA00022989"/>
    </source>
</evidence>
<dbReference type="PRINTS" id="PR01837">
    <property type="entry name" value="MGTCSAPBPROT"/>
</dbReference>
<dbReference type="InterPro" id="IPR003416">
    <property type="entry name" value="MgtC/SapB/SrpB/YhiD_fam"/>
</dbReference>